<keyword evidence="5" id="KW-1003">Cell membrane</keyword>
<comment type="subcellular location">
    <subcellularLocation>
        <location evidence="1">Cell inner membrane</location>
        <topology evidence="1">Multi-pass membrane protein</topology>
    </subcellularLocation>
    <subcellularLocation>
        <location evidence="12">Membrane</location>
        <topology evidence="12">Multi-pass membrane protein</topology>
    </subcellularLocation>
</comment>
<keyword evidence="14" id="KW-0732">Signal</keyword>
<protein>
    <recommendedName>
        <fullName evidence="3">Biopolymer transport protein ExbB</fullName>
    </recommendedName>
</protein>
<evidence type="ECO:0000256" key="5">
    <source>
        <dbReference type="ARBA" id="ARBA00022475"/>
    </source>
</evidence>
<name>A0ABT3ZF60_9HYPH</name>
<evidence type="ECO:0000313" key="16">
    <source>
        <dbReference type="EMBL" id="MCY0149871.1"/>
    </source>
</evidence>
<feature type="transmembrane region" description="Helical" evidence="13">
    <location>
        <begin position="70"/>
        <end position="95"/>
    </location>
</feature>
<comment type="caution">
    <text evidence="16">The sequence shown here is derived from an EMBL/GenBank/DDBJ whole genome shotgun (WGS) entry which is preliminary data.</text>
</comment>
<dbReference type="EMBL" id="JAOVZR010000001">
    <property type="protein sequence ID" value="MCY0149871.1"/>
    <property type="molecule type" value="Genomic_DNA"/>
</dbReference>
<comment type="subunit">
    <text evidence="2">The accessory proteins ExbB and ExbD seem to form a complex with TonB.</text>
</comment>
<organism evidence="16 17">
    <name type="scientific">Hoeflea algicola</name>
    <dbReference type="NCBI Taxonomy" id="2983763"/>
    <lineage>
        <taxon>Bacteria</taxon>
        <taxon>Pseudomonadati</taxon>
        <taxon>Pseudomonadota</taxon>
        <taxon>Alphaproteobacteria</taxon>
        <taxon>Hyphomicrobiales</taxon>
        <taxon>Rhizobiaceae</taxon>
        <taxon>Hoeflea</taxon>
    </lineage>
</organism>
<evidence type="ECO:0000256" key="3">
    <source>
        <dbReference type="ARBA" id="ARBA00022093"/>
    </source>
</evidence>
<dbReference type="RefSeq" id="WP_267655308.1">
    <property type="nucleotide sequence ID" value="NZ_JAOVZR010000001.1"/>
</dbReference>
<keyword evidence="4 12" id="KW-0813">Transport</keyword>
<keyword evidence="8 12" id="KW-0653">Protein transport</keyword>
<feature type="transmembrane region" description="Helical" evidence="13">
    <location>
        <begin position="180"/>
        <end position="205"/>
    </location>
</feature>
<dbReference type="PANTHER" id="PTHR30625">
    <property type="entry name" value="PROTEIN TOLQ"/>
    <property type="match status" value="1"/>
</dbReference>
<evidence type="ECO:0000313" key="17">
    <source>
        <dbReference type="Proteomes" id="UP001073227"/>
    </source>
</evidence>
<keyword evidence="7 13" id="KW-0812">Transmembrane</keyword>
<accession>A0ABT3ZF60</accession>
<evidence type="ECO:0000256" key="12">
    <source>
        <dbReference type="RuleBase" id="RU004057"/>
    </source>
</evidence>
<evidence type="ECO:0000256" key="13">
    <source>
        <dbReference type="SAM" id="Phobius"/>
    </source>
</evidence>
<sequence length="299" mass="31431">MKTKPIRYAALITLMVLTGSAVAQDATQSSIQGEWLGGVVNALSAWFHQAGEDELSAIGMFMAADWVVKAVMLSLAFASVLTWVIFFAKTADLLWQKARLKSSFRRLDGHGTLSGVHAIFARGNGIVNRMLHAAVRERERSSAGGLDKPGDKAGIKERVSSELARIEAGAARSMMSGTGILANIGSTAPFVGLFGTVWGIMNSFISISESNTTNLAVVAPGIAEALLATAIGLVAAIPAVIFYNLVARGIGGYKVMLADAAALVERTLSRDLDFAEQGRKGVVIGVPVAQMPDLAEAAE</sequence>
<evidence type="ECO:0000256" key="4">
    <source>
        <dbReference type="ARBA" id="ARBA00022448"/>
    </source>
</evidence>
<comment type="function">
    <text evidence="11">Involved in the TonB-dependent energy-dependent transport of various receptor-bound substrates. Protects ExbD from proteolytic degradation and functionally stabilizes TonB.</text>
</comment>
<dbReference type="InterPro" id="IPR014164">
    <property type="entry name" value="TonB_ExbB_1"/>
</dbReference>
<gene>
    <name evidence="16" type="primary">exbB</name>
    <name evidence="16" type="ORF">OEG84_19740</name>
</gene>
<feature type="domain" description="MotA/TolQ/ExbB proton channel" evidence="15">
    <location>
        <begin position="126"/>
        <end position="249"/>
    </location>
</feature>
<feature type="transmembrane region" description="Helical" evidence="13">
    <location>
        <begin position="225"/>
        <end position="246"/>
    </location>
</feature>
<evidence type="ECO:0000256" key="2">
    <source>
        <dbReference type="ARBA" id="ARBA00011471"/>
    </source>
</evidence>
<evidence type="ECO:0000256" key="14">
    <source>
        <dbReference type="SAM" id="SignalP"/>
    </source>
</evidence>
<dbReference type="InterPro" id="IPR050790">
    <property type="entry name" value="ExbB/TolQ_transport"/>
</dbReference>
<evidence type="ECO:0000256" key="7">
    <source>
        <dbReference type="ARBA" id="ARBA00022692"/>
    </source>
</evidence>
<keyword evidence="17" id="KW-1185">Reference proteome</keyword>
<evidence type="ECO:0000259" key="15">
    <source>
        <dbReference type="Pfam" id="PF01618"/>
    </source>
</evidence>
<keyword evidence="9 13" id="KW-1133">Transmembrane helix</keyword>
<keyword evidence="10 13" id="KW-0472">Membrane</keyword>
<evidence type="ECO:0000256" key="1">
    <source>
        <dbReference type="ARBA" id="ARBA00004429"/>
    </source>
</evidence>
<dbReference type="Pfam" id="PF01618">
    <property type="entry name" value="MotA_ExbB"/>
    <property type="match status" value="1"/>
</dbReference>
<evidence type="ECO:0000256" key="11">
    <source>
        <dbReference type="ARBA" id="ARBA00024816"/>
    </source>
</evidence>
<evidence type="ECO:0000256" key="9">
    <source>
        <dbReference type="ARBA" id="ARBA00022989"/>
    </source>
</evidence>
<dbReference type="PANTHER" id="PTHR30625:SF16">
    <property type="entry name" value="BIOPOLYMER TRANSPORT PROTEIN EXBB"/>
    <property type="match status" value="1"/>
</dbReference>
<dbReference type="InterPro" id="IPR002898">
    <property type="entry name" value="MotA_ExbB_proton_chnl"/>
</dbReference>
<evidence type="ECO:0000256" key="6">
    <source>
        <dbReference type="ARBA" id="ARBA00022519"/>
    </source>
</evidence>
<evidence type="ECO:0000256" key="8">
    <source>
        <dbReference type="ARBA" id="ARBA00022927"/>
    </source>
</evidence>
<proteinExistence type="inferred from homology"/>
<feature type="chain" id="PRO_5046312074" description="Biopolymer transport protein ExbB" evidence="14">
    <location>
        <begin position="24"/>
        <end position="299"/>
    </location>
</feature>
<dbReference type="Proteomes" id="UP001073227">
    <property type="component" value="Unassembled WGS sequence"/>
</dbReference>
<comment type="similarity">
    <text evidence="12">Belongs to the exbB/tolQ family.</text>
</comment>
<feature type="signal peptide" evidence="14">
    <location>
        <begin position="1"/>
        <end position="23"/>
    </location>
</feature>
<keyword evidence="6" id="KW-0997">Cell inner membrane</keyword>
<dbReference type="NCBIfam" id="TIGR02797">
    <property type="entry name" value="exbB"/>
    <property type="match status" value="1"/>
</dbReference>
<reference evidence="16" key="1">
    <citation type="submission" date="2022-10" db="EMBL/GenBank/DDBJ databases">
        <title>Hoeflea sp. G2-23, isolated from marine algae.</title>
        <authorList>
            <person name="Kristyanto S."/>
            <person name="Kim J.M."/>
            <person name="Jeon C.O."/>
        </authorList>
    </citation>
    <scope>NUCLEOTIDE SEQUENCE</scope>
    <source>
        <strain evidence="16">G2-23</strain>
    </source>
</reference>
<evidence type="ECO:0000256" key="10">
    <source>
        <dbReference type="ARBA" id="ARBA00023136"/>
    </source>
</evidence>